<feature type="compositionally biased region" description="Basic and acidic residues" evidence="1">
    <location>
        <begin position="33"/>
        <end position="43"/>
    </location>
</feature>
<dbReference type="AlphaFoldDB" id="I3ZBR8"/>
<dbReference type="Proteomes" id="UP000006056">
    <property type="component" value="Chromosome"/>
</dbReference>
<dbReference type="EMBL" id="CP003379">
    <property type="protein sequence ID" value="AFL86686.1"/>
    <property type="molecule type" value="Genomic_DNA"/>
</dbReference>
<sequence length="92" mass="10144">MVGLGRQCSAASVVLLCTDPCLKIESQVTRAADTEMRTQHSETQKGPPIAGGPFGLLRCESYSRSLRFQFSRSPSVVLEDELEEEDWLEGVL</sequence>
<dbReference type="KEGG" id="trs:Terro_0337"/>
<gene>
    <name evidence="2" type="ordered locus">Terro_0337</name>
</gene>
<dbReference type="HOGENOM" id="CLU_2412172_0_0_0"/>
<keyword evidence="3" id="KW-1185">Reference proteome</keyword>
<accession>I3ZBR8</accession>
<name>I3ZBR8_TERRK</name>
<evidence type="ECO:0000313" key="3">
    <source>
        <dbReference type="Proteomes" id="UP000006056"/>
    </source>
</evidence>
<organism evidence="2 3">
    <name type="scientific">Terriglobus roseus (strain DSM 18391 / NRRL B-41598 / KBS 63)</name>
    <dbReference type="NCBI Taxonomy" id="926566"/>
    <lineage>
        <taxon>Bacteria</taxon>
        <taxon>Pseudomonadati</taxon>
        <taxon>Acidobacteriota</taxon>
        <taxon>Terriglobia</taxon>
        <taxon>Terriglobales</taxon>
        <taxon>Acidobacteriaceae</taxon>
        <taxon>Terriglobus</taxon>
    </lineage>
</organism>
<evidence type="ECO:0000313" key="2">
    <source>
        <dbReference type="EMBL" id="AFL86686.1"/>
    </source>
</evidence>
<feature type="region of interest" description="Disordered" evidence="1">
    <location>
        <begin position="33"/>
        <end position="52"/>
    </location>
</feature>
<protein>
    <submittedName>
        <fullName evidence="2">Uncharacterized protein</fullName>
    </submittedName>
</protein>
<proteinExistence type="predicted"/>
<reference evidence="2 3" key="1">
    <citation type="submission" date="2012-06" db="EMBL/GenBank/DDBJ databases">
        <title>Complete genome of Terriglobus roseus DSM 18391.</title>
        <authorList>
            <consortium name="US DOE Joint Genome Institute (JGI-PGF)"/>
            <person name="Lucas S."/>
            <person name="Copeland A."/>
            <person name="Lapidus A."/>
            <person name="Glavina del Rio T."/>
            <person name="Dalin E."/>
            <person name="Tice H."/>
            <person name="Bruce D."/>
            <person name="Goodwin L."/>
            <person name="Pitluck S."/>
            <person name="Peters L."/>
            <person name="Mikhailova N."/>
            <person name="Munk A.C.C."/>
            <person name="Kyrpides N."/>
            <person name="Mavromatis K."/>
            <person name="Ivanova N."/>
            <person name="Brettin T."/>
            <person name="Detter J.C."/>
            <person name="Han C."/>
            <person name="Larimer F."/>
            <person name="Land M."/>
            <person name="Hauser L."/>
            <person name="Markowitz V."/>
            <person name="Cheng J.-F."/>
            <person name="Hugenholtz P."/>
            <person name="Woyke T."/>
            <person name="Wu D."/>
            <person name="Brambilla E."/>
            <person name="Klenk H.-P."/>
            <person name="Eisen J.A."/>
        </authorList>
    </citation>
    <scope>NUCLEOTIDE SEQUENCE [LARGE SCALE GENOMIC DNA]</scope>
    <source>
        <strain evidence="3">DSM 18391 / NRRL B-41598 / KBS 63</strain>
    </source>
</reference>
<evidence type="ECO:0000256" key="1">
    <source>
        <dbReference type="SAM" id="MobiDB-lite"/>
    </source>
</evidence>
<dbReference type="STRING" id="926566.Terro_0337"/>